<dbReference type="AlphaFoldDB" id="A0AAN6WER7"/>
<feature type="region of interest" description="Disordered" evidence="4">
    <location>
        <begin position="1"/>
        <end position="155"/>
    </location>
</feature>
<evidence type="ECO:0000313" key="6">
    <source>
        <dbReference type="EMBL" id="KAK4180389.1"/>
    </source>
</evidence>
<feature type="compositionally biased region" description="Polar residues" evidence="4">
    <location>
        <begin position="194"/>
        <end position="210"/>
    </location>
</feature>
<feature type="domain" description="SHSP" evidence="5">
    <location>
        <begin position="357"/>
        <end position="482"/>
    </location>
</feature>
<dbReference type="InterPro" id="IPR002068">
    <property type="entry name" value="A-crystallin/Hsp20_dom"/>
</dbReference>
<comment type="caution">
    <text evidence="6">The sequence shown here is derived from an EMBL/GenBank/DDBJ whole genome shotgun (WGS) entry which is preliminary data.</text>
</comment>
<feature type="compositionally biased region" description="Low complexity" evidence="4">
    <location>
        <begin position="276"/>
        <end position="289"/>
    </location>
</feature>
<name>A0AAN6WER7_9PEZI</name>
<feature type="compositionally biased region" description="Pro residues" evidence="4">
    <location>
        <begin position="16"/>
        <end position="26"/>
    </location>
</feature>
<feature type="compositionally biased region" description="Basic and acidic residues" evidence="4">
    <location>
        <begin position="170"/>
        <end position="193"/>
    </location>
</feature>
<evidence type="ECO:0000256" key="1">
    <source>
        <dbReference type="ARBA" id="ARBA00023016"/>
    </source>
</evidence>
<sequence length="482" mass="51913">MSFNGPEGQGRRPAPGHRPPPPPPGYGPEGFWNFIRSVTPNANVTNGLTPPPNTRPAGEGVDTQPPFPPFGFFGSGPEGFNFSPSWAMPHHPPPPHRHDPPGPHSRDDTGDDTDGHHHDHHGHHGRHSRHGRHGRGGHHSRSRSHSHHRREPEVEEDLYDISAAAGAAEHDLTGAWDRARVKEKETEKDDDMKSTSTLRDGVDTPTTTSFGEDEKEREHPDPPEEIPSASFDQHGRRGRCRGGGGGGPGRRGRCGRGFGGGRHTSWGWGGGGPNGFGFEFGRPPFAPHFGPGGGFGGPRHASGPQIDMGSAVRGLGSLGWAMSQHPLAKRLGEYISGVNASQNNSENTGGEEGVLFEGEETFSPPADVFDSSSAWTIHLALPGAKKQDVGVHWDKERGVLVVSGVVYRPGDEEFLKGLVTAERKVGLFERKIKMPPVVAENSDEEVDGDGIMAKLEDGILVITVPKRKKEKGTGEIKRVQVL</sequence>
<dbReference type="PROSITE" id="PS01031">
    <property type="entry name" value="SHSP"/>
    <property type="match status" value="1"/>
</dbReference>
<feature type="compositionally biased region" description="Polar residues" evidence="4">
    <location>
        <begin position="36"/>
        <end position="48"/>
    </location>
</feature>
<dbReference type="PANTHER" id="PTHR11527">
    <property type="entry name" value="HEAT-SHOCK PROTEIN 20 FAMILY MEMBER"/>
    <property type="match status" value="1"/>
</dbReference>
<keyword evidence="7" id="KW-1185">Reference proteome</keyword>
<proteinExistence type="inferred from homology"/>
<evidence type="ECO:0000313" key="7">
    <source>
        <dbReference type="Proteomes" id="UP001302321"/>
    </source>
</evidence>
<evidence type="ECO:0000256" key="4">
    <source>
        <dbReference type="SAM" id="MobiDB-lite"/>
    </source>
</evidence>
<dbReference type="CDD" id="cd06464">
    <property type="entry name" value="ACD_sHsps-like"/>
    <property type="match status" value="1"/>
</dbReference>
<dbReference type="SUPFAM" id="SSF49764">
    <property type="entry name" value="HSP20-like chaperones"/>
    <property type="match status" value="1"/>
</dbReference>
<keyword evidence="1" id="KW-0346">Stress response</keyword>
<dbReference type="Gene3D" id="2.60.40.790">
    <property type="match status" value="1"/>
</dbReference>
<organism evidence="6 7">
    <name type="scientific">Triangularia setosa</name>
    <dbReference type="NCBI Taxonomy" id="2587417"/>
    <lineage>
        <taxon>Eukaryota</taxon>
        <taxon>Fungi</taxon>
        <taxon>Dikarya</taxon>
        <taxon>Ascomycota</taxon>
        <taxon>Pezizomycotina</taxon>
        <taxon>Sordariomycetes</taxon>
        <taxon>Sordariomycetidae</taxon>
        <taxon>Sordariales</taxon>
        <taxon>Podosporaceae</taxon>
        <taxon>Triangularia</taxon>
    </lineage>
</organism>
<evidence type="ECO:0000259" key="5">
    <source>
        <dbReference type="PROSITE" id="PS01031"/>
    </source>
</evidence>
<dbReference type="InterPro" id="IPR031107">
    <property type="entry name" value="Small_HSP"/>
</dbReference>
<protein>
    <recommendedName>
        <fullName evidence="5">SHSP domain-containing protein</fullName>
    </recommendedName>
</protein>
<dbReference type="InterPro" id="IPR008978">
    <property type="entry name" value="HSP20-like_chaperone"/>
</dbReference>
<reference evidence="6" key="2">
    <citation type="submission" date="2023-05" db="EMBL/GenBank/DDBJ databases">
        <authorList>
            <consortium name="Lawrence Berkeley National Laboratory"/>
            <person name="Steindorff A."/>
            <person name="Hensen N."/>
            <person name="Bonometti L."/>
            <person name="Westerberg I."/>
            <person name="Brannstrom I.O."/>
            <person name="Guillou S."/>
            <person name="Cros-Aarteil S."/>
            <person name="Calhoun S."/>
            <person name="Haridas S."/>
            <person name="Kuo A."/>
            <person name="Mondo S."/>
            <person name="Pangilinan J."/>
            <person name="Riley R."/>
            <person name="Labutti K."/>
            <person name="Andreopoulos B."/>
            <person name="Lipzen A."/>
            <person name="Chen C."/>
            <person name="Yanf M."/>
            <person name="Daum C."/>
            <person name="Ng V."/>
            <person name="Clum A."/>
            <person name="Ohm R."/>
            <person name="Martin F."/>
            <person name="Silar P."/>
            <person name="Natvig D."/>
            <person name="Lalanne C."/>
            <person name="Gautier V."/>
            <person name="Ament-Velasquez S.L."/>
            <person name="Kruys A."/>
            <person name="Hutchinson M.I."/>
            <person name="Powell A.J."/>
            <person name="Barry K."/>
            <person name="Miller A.N."/>
            <person name="Grigoriev I.V."/>
            <person name="Debuchy R."/>
            <person name="Gladieux P."/>
            <person name="Thoren M.H."/>
            <person name="Johannesson H."/>
        </authorList>
    </citation>
    <scope>NUCLEOTIDE SEQUENCE</scope>
    <source>
        <strain evidence="6">CBS 892.96</strain>
    </source>
</reference>
<dbReference type="EMBL" id="MU866099">
    <property type="protein sequence ID" value="KAK4180389.1"/>
    <property type="molecule type" value="Genomic_DNA"/>
</dbReference>
<feature type="compositionally biased region" description="Basic and acidic residues" evidence="4">
    <location>
        <begin position="96"/>
        <end position="117"/>
    </location>
</feature>
<dbReference type="Proteomes" id="UP001302321">
    <property type="component" value="Unassembled WGS sequence"/>
</dbReference>
<gene>
    <name evidence="6" type="ORF">QBC36DRAFT_30400</name>
</gene>
<evidence type="ECO:0000256" key="2">
    <source>
        <dbReference type="PROSITE-ProRule" id="PRU00285"/>
    </source>
</evidence>
<accession>A0AAN6WER7</accession>
<feature type="compositionally biased region" description="Basic residues" evidence="4">
    <location>
        <begin position="118"/>
        <end position="149"/>
    </location>
</feature>
<dbReference type="Pfam" id="PF00011">
    <property type="entry name" value="HSP20"/>
    <property type="match status" value="1"/>
</dbReference>
<evidence type="ECO:0000256" key="3">
    <source>
        <dbReference type="RuleBase" id="RU003616"/>
    </source>
</evidence>
<feature type="region of interest" description="Disordered" evidence="4">
    <location>
        <begin position="170"/>
        <end position="305"/>
    </location>
</feature>
<feature type="compositionally biased region" description="Basic and acidic residues" evidence="4">
    <location>
        <begin position="212"/>
        <end position="222"/>
    </location>
</feature>
<reference evidence="6" key="1">
    <citation type="journal article" date="2023" name="Mol. Phylogenet. Evol.">
        <title>Genome-scale phylogeny and comparative genomics of the fungal order Sordariales.</title>
        <authorList>
            <person name="Hensen N."/>
            <person name="Bonometti L."/>
            <person name="Westerberg I."/>
            <person name="Brannstrom I.O."/>
            <person name="Guillou S."/>
            <person name="Cros-Aarteil S."/>
            <person name="Calhoun S."/>
            <person name="Haridas S."/>
            <person name="Kuo A."/>
            <person name="Mondo S."/>
            <person name="Pangilinan J."/>
            <person name="Riley R."/>
            <person name="LaButti K."/>
            <person name="Andreopoulos B."/>
            <person name="Lipzen A."/>
            <person name="Chen C."/>
            <person name="Yan M."/>
            <person name="Daum C."/>
            <person name="Ng V."/>
            <person name="Clum A."/>
            <person name="Steindorff A."/>
            <person name="Ohm R.A."/>
            <person name="Martin F."/>
            <person name="Silar P."/>
            <person name="Natvig D.O."/>
            <person name="Lalanne C."/>
            <person name="Gautier V."/>
            <person name="Ament-Velasquez S.L."/>
            <person name="Kruys A."/>
            <person name="Hutchinson M.I."/>
            <person name="Powell A.J."/>
            <person name="Barry K."/>
            <person name="Miller A.N."/>
            <person name="Grigoriev I.V."/>
            <person name="Debuchy R."/>
            <person name="Gladieux P."/>
            <person name="Hiltunen Thoren M."/>
            <person name="Johannesson H."/>
        </authorList>
    </citation>
    <scope>NUCLEOTIDE SEQUENCE</scope>
    <source>
        <strain evidence="6">CBS 892.96</strain>
    </source>
</reference>
<feature type="compositionally biased region" description="Gly residues" evidence="4">
    <location>
        <begin position="241"/>
        <end position="275"/>
    </location>
</feature>
<comment type="similarity">
    <text evidence="2 3">Belongs to the small heat shock protein (HSP20) family.</text>
</comment>